<dbReference type="InterPro" id="IPR032526">
    <property type="entry name" value="DUF4960"/>
</dbReference>
<reference evidence="2 3" key="1">
    <citation type="submission" date="2022-01" db="EMBL/GenBank/DDBJ databases">
        <title>Labilibaculum sp. nov, a marine bacterium isolated from Antarctica.</title>
        <authorList>
            <person name="Dai W."/>
        </authorList>
    </citation>
    <scope>NUCLEOTIDE SEQUENCE [LARGE SCALE GENOMIC DNA]</scope>
    <source>
        <strain evidence="2 3">DW002</strain>
    </source>
</reference>
<dbReference type="Gene3D" id="2.60.40.2340">
    <property type="match status" value="1"/>
</dbReference>
<protein>
    <submittedName>
        <fullName evidence="2">DUF4960 domain-containing protein</fullName>
    </submittedName>
</protein>
<evidence type="ECO:0000313" key="2">
    <source>
        <dbReference type="EMBL" id="MDE5418098.1"/>
    </source>
</evidence>
<gene>
    <name evidence="2" type="ORF">L3049_08760</name>
</gene>
<dbReference type="EMBL" id="JAKJSC010000001">
    <property type="protein sequence ID" value="MDE5418098.1"/>
    <property type="molecule type" value="Genomic_DNA"/>
</dbReference>
<comment type="caution">
    <text evidence="2">The sequence shown here is derived from an EMBL/GenBank/DDBJ whole genome shotgun (WGS) entry which is preliminary data.</text>
</comment>
<accession>A0ABT5VRP3</accession>
<name>A0ABT5VRP3_9BACT</name>
<dbReference type="SUPFAM" id="SSF52317">
    <property type="entry name" value="Class I glutamine amidotransferase-like"/>
    <property type="match status" value="1"/>
</dbReference>
<keyword evidence="3" id="KW-1185">Reference proteome</keyword>
<dbReference type="Proteomes" id="UP001528920">
    <property type="component" value="Unassembled WGS sequence"/>
</dbReference>
<proteinExistence type="predicted"/>
<sequence>MKHIYISLFSFLVAGLLFTSCDEEGMNSLGSINPEMVEFSLEGFDVKGEIDVLNATVSLSVPPYADITSLTPFVEGSYGSEISPANGTIVDFSSPVTYTLENSGQSKQFIVSVEYGAMDTKSTRLLVLGTSSAISEITNEDELAAAQWGKSTFPNITYMSFDQLANDASILNETDVVWWHYDTEVSLPGSALKQEVLTALVNYRNNGGGLYLSGFATQYLEEIEVVQQGHGITEAGGAPIEFENPDNWGMSFRGHTDHPIFQGLRMETIESAFLISGGAWRKDNKAWWTVWDENTIFPDYGISLASTEWDFDRTVLVLMAEFPGTPQQGTVIAFSAGAYDWKSVDGENTFMDNVQRVTQNILTYVATETNNNRTN</sequence>
<feature type="domain" description="DUF4960" evidence="1">
    <location>
        <begin position="128"/>
        <end position="364"/>
    </location>
</feature>
<organism evidence="2 3">
    <name type="scientific">Paralabilibaculum antarcticum</name>
    <dbReference type="NCBI Taxonomy" id="2912572"/>
    <lineage>
        <taxon>Bacteria</taxon>
        <taxon>Pseudomonadati</taxon>
        <taxon>Bacteroidota</taxon>
        <taxon>Bacteroidia</taxon>
        <taxon>Marinilabiliales</taxon>
        <taxon>Marinifilaceae</taxon>
        <taxon>Paralabilibaculum</taxon>
    </lineage>
</organism>
<dbReference type="Pfam" id="PF16324">
    <property type="entry name" value="DUF4960"/>
    <property type="match status" value="1"/>
</dbReference>
<dbReference type="RefSeq" id="WP_275109433.1">
    <property type="nucleotide sequence ID" value="NZ_JAKJSC010000001.1"/>
</dbReference>
<dbReference type="PROSITE" id="PS51257">
    <property type="entry name" value="PROKAR_LIPOPROTEIN"/>
    <property type="match status" value="1"/>
</dbReference>
<evidence type="ECO:0000259" key="1">
    <source>
        <dbReference type="Pfam" id="PF16324"/>
    </source>
</evidence>
<evidence type="ECO:0000313" key="3">
    <source>
        <dbReference type="Proteomes" id="UP001528920"/>
    </source>
</evidence>
<dbReference type="InterPro" id="IPR029062">
    <property type="entry name" value="Class_I_gatase-like"/>
</dbReference>